<evidence type="ECO:0000256" key="1">
    <source>
        <dbReference type="SAM" id="Phobius"/>
    </source>
</evidence>
<sequence>MNDDYGRIFWPKTKTNSKVIHQTLNTNDVVLHVVMPCDAQIVCTQILQLETLRKQIAVHAAICEQLVEMHKTLSAQQDLAIIQSLIITFFLFSYILK</sequence>
<keyword evidence="1" id="KW-0812">Transmembrane</keyword>
<reference evidence="2" key="1">
    <citation type="submission" date="2019-03" db="EMBL/GenBank/DDBJ databases">
        <authorList>
            <person name="Mank J."/>
            <person name="Almeida P."/>
        </authorList>
    </citation>
    <scope>NUCLEOTIDE SEQUENCE</scope>
    <source>
        <strain evidence="2">78183</strain>
    </source>
</reference>
<name>A0A6N2M0V9_SALVM</name>
<keyword evidence="1" id="KW-1133">Transmembrane helix</keyword>
<protein>
    <submittedName>
        <fullName evidence="2">Uncharacterized protein</fullName>
    </submittedName>
</protein>
<dbReference type="AlphaFoldDB" id="A0A6N2M0V9"/>
<keyword evidence="1" id="KW-0472">Membrane</keyword>
<evidence type="ECO:0000313" key="2">
    <source>
        <dbReference type="EMBL" id="VFU46445.1"/>
    </source>
</evidence>
<organism evidence="2">
    <name type="scientific">Salix viminalis</name>
    <name type="common">Common osier</name>
    <name type="synonym">Basket willow</name>
    <dbReference type="NCBI Taxonomy" id="40686"/>
    <lineage>
        <taxon>Eukaryota</taxon>
        <taxon>Viridiplantae</taxon>
        <taxon>Streptophyta</taxon>
        <taxon>Embryophyta</taxon>
        <taxon>Tracheophyta</taxon>
        <taxon>Spermatophyta</taxon>
        <taxon>Magnoliopsida</taxon>
        <taxon>eudicotyledons</taxon>
        <taxon>Gunneridae</taxon>
        <taxon>Pentapetalae</taxon>
        <taxon>rosids</taxon>
        <taxon>fabids</taxon>
        <taxon>Malpighiales</taxon>
        <taxon>Salicaceae</taxon>
        <taxon>Saliceae</taxon>
        <taxon>Salix</taxon>
    </lineage>
</organism>
<feature type="transmembrane region" description="Helical" evidence="1">
    <location>
        <begin position="79"/>
        <end position="96"/>
    </location>
</feature>
<gene>
    <name evidence="2" type="ORF">SVIM_LOCUS294343</name>
</gene>
<accession>A0A6N2M0V9</accession>
<dbReference type="EMBL" id="CAADRP010001641">
    <property type="protein sequence ID" value="VFU46445.1"/>
    <property type="molecule type" value="Genomic_DNA"/>
</dbReference>
<proteinExistence type="predicted"/>